<dbReference type="EMBL" id="DQIR01080484">
    <property type="protein sequence ID" value="HDA35960.1"/>
    <property type="molecule type" value="Transcribed_RNA"/>
</dbReference>
<proteinExistence type="predicted"/>
<feature type="compositionally biased region" description="Gly residues" evidence="1">
    <location>
        <begin position="136"/>
        <end position="148"/>
    </location>
</feature>
<dbReference type="EMBL" id="DQIR01077525">
    <property type="protein sequence ID" value="HDA33001.1"/>
    <property type="molecule type" value="Transcribed_RNA"/>
</dbReference>
<organism evidence="2">
    <name type="scientific">Sus scrofa</name>
    <name type="common">Pig</name>
    <dbReference type="NCBI Taxonomy" id="9823"/>
    <lineage>
        <taxon>Eukaryota</taxon>
        <taxon>Metazoa</taxon>
        <taxon>Chordata</taxon>
        <taxon>Craniata</taxon>
        <taxon>Vertebrata</taxon>
        <taxon>Euteleostomi</taxon>
        <taxon>Mammalia</taxon>
        <taxon>Eutheria</taxon>
        <taxon>Laurasiatheria</taxon>
        <taxon>Artiodactyla</taxon>
        <taxon>Suina</taxon>
        <taxon>Suidae</taxon>
        <taxon>Sus</taxon>
    </lineage>
</organism>
<dbReference type="AlphaFoldDB" id="A0A480J7L7"/>
<feature type="compositionally biased region" description="Low complexity" evidence="1">
    <location>
        <begin position="93"/>
        <end position="109"/>
    </location>
</feature>
<dbReference type="EMBL" id="DQIR01089748">
    <property type="protein sequence ID" value="HDA45224.1"/>
    <property type="molecule type" value="Transcribed_RNA"/>
</dbReference>
<dbReference type="EMBL" id="DQIR01079762">
    <property type="protein sequence ID" value="HDA35238.1"/>
    <property type="molecule type" value="Transcribed_RNA"/>
</dbReference>
<protein>
    <submittedName>
        <fullName evidence="2">Protein phosphatase 1 regulatory subunit 37</fullName>
    </submittedName>
</protein>
<evidence type="ECO:0000313" key="2">
    <source>
        <dbReference type="EMBL" id="HDA45224.1"/>
    </source>
</evidence>
<evidence type="ECO:0000256" key="1">
    <source>
        <dbReference type="SAM" id="MobiDB-lite"/>
    </source>
</evidence>
<feature type="region of interest" description="Disordered" evidence="1">
    <location>
        <begin position="1"/>
        <end position="151"/>
    </location>
</feature>
<reference evidence="2" key="1">
    <citation type="journal article" date="2019" name="PeerJ">
        <title>Genes of the pig, Sus scrofa, reconstructed with EvidentialGene.</title>
        <authorList>
            <person name="Gilbert D.G."/>
        </authorList>
    </citation>
    <scope>NUCLEOTIDE SEQUENCE</scope>
</reference>
<feature type="region of interest" description="Disordered" evidence="1">
    <location>
        <begin position="310"/>
        <end position="338"/>
    </location>
</feature>
<feature type="compositionally biased region" description="Polar residues" evidence="1">
    <location>
        <begin position="44"/>
        <end position="53"/>
    </location>
</feature>
<feature type="compositionally biased region" description="Polar residues" evidence="1">
    <location>
        <begin position="319"/>
        <end position="336"/>
    </location>
</feature>
<sequence>MASAGERAGEVGGEAEAEGDGGQGGAGREGRAGGTGGAALSGGLSTRVTTNTLWPRPGLDTEMRCSEGEEGQPGGLLSPGPRESVGGTRAGQGASALSPSSSAPSSPSESESESESGPGPGAVAPFSCAWAVGSSPGPGSGSGSGSSPGWGSVTVISGMEADSCSRCSFSSRSRANTKLRLQPFWISASSAFCVSMKLFTASFLGSRSRSRRSREWFTLRANDSAMSPPVLISFSRRSSLRRRGLSAMNSATATAPSHVSLVEARPRRSTLRLPMRPFLRLRTPSFPMGLWPRFSVSRLCVCGCRGQRSEPARKEADTQTHVTSPRQGPRPSQSAGMSLLQADPSCTYESPKHQLPCALPSPLSAQPVPSPASRGLRAQAWLWVILNLEGVFVSCGLALNTTRQKDARLTQCFQKHYLSMQNIFSSHKARY</sequence>
<name>A0A480J7L7_PIG</name>
<feature type="compositionally biased region" description="Gly residues" evidence="1">
    <location>
        <begin position="20"/>
        <end position="40"/>
    </location>
</feature>
<accession>A0A480J7L7</accession>